<dbReference type="NCBIfam" id="TIGR00052">
    <property type="entry name" value="nudix-type nucleoside diphosphatase, YffH/AdpP family"/>
    <property type="match status" value="1"/>
</dbReference>
<dbReference type="AlphaFoldDB" id="A0A4P8ELS0"/>
<evidence type="ECO:0000256" key="6">
    <source>
        <dbReference type="PIRSR" id="PIRSR604385-3"/>
    </source>
</evidence>
<dbReference type="InterPro" id="IPR045038">
    <property type="entry name" value="AIG2-like"/>
</dbReference>
<reference evidence="8 9" key="1">
    <citation type="submission" date="2019-05" db="EMBL/GenBank/DDBJ databases">
        <title>Pseudorhodobacter turbinis sp. nov., isolated from the gut of the Korean turban shell.</title>
        <authorList>
            <person name="Jeong Y.-S."/>
            <person name="Kang W.-R."/>
            <person name="Bae J.-W."/>
        </authorList>
    </citation>
    <scope>NUCLEOTIDE SEQUENCE [LARGE SCALE GENOMIC DNA]</scope>
    <source>
        <strain evidence="8 9">S12M18</strain>
        <plasmid evidence="8 9">unnamed1</plasmid>
    </source>
</reference>
<evidence type="ECO:0000256" key="4">
    <source>
        <dbReference type="ARBA" id="ARBA00030602"/>
    </source>
</evidence>
<feature type="binding site" evidence="5">
    <location>
        <position position="259"/>
    </location>
    <ligand>
        <name>Mg(2+)</name>
        <dbReference type="ChEBI" id="CHEBI:18420"/>
        <label>1</label>
    </ligand>
</feature>
<dbReference type="PANTHER" id="PTHR31544">
    <property type="entry name" value="AIG2-LIKE PROTEIN D"/>
    <property type="match status" value="1"/>
</dbReference>
<accession>A0A4P8ELS0</accession>
<keyword evidence="3" id="KW-0378">Hydrolase</keyword>
<feature type="short sequence motif" description="Nudix box" evidence="6">
    <location>
        <begin position="260"/>
        <end position="282"/>
    </location>
</feature>
<dbReference type="Gene3D" id="3.90.79.10">
    <property type="entry name" value="Nucleoside Triphosphate Pyrophosphohydrolase"/>
    <property type="match status" value="1"/>
</dbReference>
<dbReference type="CDD" id="cd24155">
    <property type="entry name" value="NUDIX_ADPRase"/>
    <property type="match status" value="1"/>
</dbReference>
<dbReference type="KEGG" id="pseb:EOK75_18425"/>
<keyword evidence="8" id="KW-0614">Plasmid</keyword>
<evidence type="ECO:0000313" key="9">
    <source>
        <dbReference type="Proteomes" id="UP000298631"/>
    </source>
</evidence>
<feature type="domain" description="Nudix hydrolase" evidence="7">
    <location>
        <begin position="217"/>
        <end position="357"/>
    </location>
</feature>
<geneLocation type="plasmid" evidence="8 9">
    <name>unnamed1</name>
</geneLocation>
<dbReference type="InterPro" id="IPR013024">
    <property type="entry name" value="GGCT-like"/>
</dbReference>
<dbReference type="GO" id="GO:0016740">
    <property type="term" value="F:transferase activity"/>
    <property type="evidence" value="ECO:0007669"/>
    <property type="project" value="UniProtKB-KW"/>
</dbReference>
<dbReference type="SUPFAM" id="SSF55811">
    <property type="entry name" value="Nudix"/>
    <property type="match status" value="1"/>
</dbReference>
<dbReference type="Proteomes" id="UP000298631">
    <property type="component" value="Plasmid unnamed1"/>
</dbReference>
<dbReference type="PANTHER" id="PTHR31544:SF2">
    <property type="entry name" value="AIG2-LIKE PROTEIN D"/>
    <property type="match status" value="1"/>
</dbReference>
<dbReference type="GO" id="GO:0046872">
    <property type="term" value="F:metal ion binding"/>
    <property type="evidence" value="ECO:0007669"/>
    <property type="project" value="UniProtKB-KW"/>
</dbReference>
<dbReference type="EMBL" id="CP039965">
    <property type="protein sequence ID" value="QCO58058.1"/>
    <property type="molecule type" value="Genomic_DNA"/>
</dbReference>
<evidence type="ECO:0000256" key="5">
    <source>
        <dbReference type="PIRSR" id="PIRSR604385-2"/>
    </source>
</evidence>
<sequence>MEVLRPLFIYGTLCHLPLLEVVLGRMPAFQPAILPDHAVYWADGHDFPLVVAQAGGAAYGYLLTDLDDADLARLDYYEGPFGYGTQERLVEVDGQSVSALVYIPEPGLWHPADPWQLQDWVARWGQVIVATAEDMMALYPAEIPMDRRGTMVLRGAGRLRAAVPGAIGLRRPLAEREVQVQSRSQPYANFFAVEEYDLSFRRFDGTQSPVVKRAVFISVDAVTVLPYDPVLDRVLLVEQFRMGPFARGDIQPWQLEPIAGRIDVGETPEDAARREALEEADLTLGDLLPVSAYYPSPGAKIEYIYSYVALTGLPDGTAIIGGAQDEAEDIKGHLMSFEAFAALVARGEATSAPLLISYYWLERERARLRAQVRDVAS</sequence>
<dbReference type="CDD" id="cd06661">
    <property type="entry name" value="GGCT_like"/>
    <property type="match status" value="1"/>
</dbReference>
<proteinExistence type="predicted"/>
<dbReference type="PROSITE" id="PS00893">
    <property type="entry name" value="NUDIX_BOX"/>
    <property type="match status" value="1"/>
</dbReference>
<dbReference type="Gene3D" id="3.10.490.10">
    <property type="entry name" value="Gamma-glutamyl cyclotransferase-like"/>
    <property type="match status" value="1"/>
</dbReference>
<feature type="binding site" evidence="5">
    <location>
        <position position="279"/>
    </location>
    <ligand>
        <name>Mg(2+)</name>
        <dbReference type="ChEBI" id="CHEBI:18420"/>
        <label>1</label>
    </ligand>
</feature>
<evidence type="ECO:0000256" key="3">
    <source>
        <dbReference type="ARBA" id="ARBA00022801"/>
    </source>
</evidence>
<dbReference type="PROSITE" id="PS51462">
    <property type="entry name" value="NUDIX"/>
    <property type="match status" value="1"/>
</dbReference>
<dbReference type="InterPro" id="IPR009288">
    <property type="entry name" value="AIG2-like_dom"/>
</dbReference>
<comment type="cofactor">
    <cofactor evidence="1 5">
        <name>Mg(2+)</name>
        <dbReference type="ChEBI" id="CHEBI:18420"/>
    </cofactor>
</comment>
<evidence type="ECO:0000259" key="7">
    <source>
        <dbReference type="PROSITE" id="PS51462"/>
    </source>
</evidence>
<gene>
    <name evidence="8" type="ORF">EOK75_18425</name>
</gene>
<dbReference type="InterPro" id="IPR036568">
    <property type="entry name" value="GGCT-like_sf"/>
</dbReference>
<evidence type="ECO:0000256" key="1">
    <source>
        <dbReference type="ARBA" id="ARBA00001946"/>
    </source>
</evidence>
<keyword evidence="5" id="KW-0479">Metal-binding</keyword>
<feature type="binding site" evidence="5">
    <location>
        <position position="328"/>
    </location>
    <ligand>
        <name>Mg(2+)</name>
        <dbReference type="ChEBI" id="CHEBI:18420"/>
        <label>1</label>
    </ligand>
</feature>
<feature type="binding site" evidence="5">
    <location>
        <position position="275"/>
    </location>
    <ligand>
        <name>Mg(2+)</name>
        <dbReference type="ChEBI" id="CHEBI:18420"/>
        <label>1</label>
    </ligand>
</feature>
<protein>
    <recommendedName>
        <fullName evidence="4">Putative gamma-glutamylcyclotransferase</fullName>
    </recommendedName>
</protein>
<evidence type="ECO:0000256" key="2">
    <source>
        <dbReference type="ARBA" id="ARBA00022679"/>
    </source>
</evidence>
<dbReference type="InterPro" id="IPR000086">
    <property type="entry name" value="NUDIX_hydrolase_dom"/>
</dbReference>
<keyword evidence="9" id="KW-1185">Reference proteome</keyword>
<dbReference type="Pfam" id="PF06094">
    <property type="entry name" value="GGACT"/>
    <property type="match status" value="1"/>
</dbReference>
<dbReference type="InterPro" id="IPR020084">
    <property type="entry name" value="NUDIX_hydrolase_CS"/>
</dbReference>
<dbReference type="InterPro" id="IPR015797">
    <property type="entry name" value="NUDIX_hydrolase-like_dom_sf"/>
</dbReference>
<organism evidence="8 9">
    <name type="scientific">Pseudorhodobacter turbinis</name>
    <dbReference type="NCBI Taxonomy" id="2500533"/>
    <lineage>
        <taxon>Bacteria</taxon>
        <taxon>Pseudomonadati</taxon>
        <taxon>Pseudomonadota</taxon>
        <taxon>Alphaproteobacteria</taxon>
        <taxon>Rhodobacterales</taxon>
        <taxon>Paracoccaceae</taxon>
        <taxon>Pseudorhodobacter</taxon>
    </lineage>
</organism>
<dbReference type="GO" id="GO:0016818">
    <property type="term" value="F:hydrolase activity, acting on acid anhydrides, in phosphorus-containing anhydrides"/>
    <property type="evidence" value="ECO:0007669"/>
    <property type="project" value="InterPro"/>
</dbReference>
<keyword evidence="5" id="KW-0460">Magnesium</keyword>
<dbReference type="Pfam" id="PF00293">
    <property type="entry name" value="NUDIX"/>
    <property type="match status" value="1"/>
</dbReference>
<dbReference type="SUPFAM" id="SSF110857">
    <property type="entry name" value="Gamma-glutamyl cyclotransferase-like"/>
    <property type="match status" value="1"/>
</dbReference>
<evidence type="ECO:0000313" key="8">
    <source>
        <dbReference type="EMBL" id="QCO58058.1"/>
    </source>
</evidence>
<name>A0A4P8ELS0_9RHOB</name>
<keyword evidence="2" id="KW-0808">Transferase</keyword>
<dbReference type="OrthoDB" id="5292471at2"/>
<dbReference type="InterPro" id="IPR004385">
    <property type="entry name" value="NDP_pyrophosphatase"/>
</dbReference>